<dbReference type="EMBL" id="MHOK01000018">
    <property type="protein sequence ID" value="OGZ61724.1"/>
    <property type="molecule type" value="Genomic_DNA"/>
</dbReference>
<keyword evidence="2" id="KW-0812">Transmembrane</keyword>
<protein>
    <recommendedName>
        <fullName evidence="3">Cell envelope-related transcriptional attenuator domain-containing protein</fullName>
    </recommendedName>
</protein>
<dbReference type="PANTHER" id="PTHR33392">
    <property type="entry name" value="POLYISOPRENYL-TEICHOIC ACID--PEPTIDOGLYCAN TEICHOIC ACID TRANSFERASE TAGU"/>
    <property type="match status" value="1"/>
</dbReference>
<accession>A0A1G2HGU5</accession>
<comment type="caution">
    <text evidence="4">The sequence shown here is derived from an EMBL/GenBank/DDBJ whole genome shotgun (WGS) entry which is preliminary data.</text>
</comment>
<dbReference type="Gene3D" id="3.40.630.190">
    <property type="entry name" value="LCP protein"/>
    <property type="match status" value="2"/>
</dbReference>
<dbReference type="PANTHER" id="PTHR33392:SF6">
    <property type="entry name" value="POLYISOPRENYL-TEICHOIC ACID--PEPTIDOGLYCAN TEICHOIC ACID TRANSFERASE TAGU"/>
    <property type="match status" value="1"/>
</dbReference>
<evidence type="ECO:0000256" key="2">
    <source>
        <dbReference type="SAM" id="Phobius"/>
    </source>
</evidence>
<evidence type="ECO:0000259" key="3">
    <source>
        <dbReference type="Pfam" id="PF03816"/>
    </source>
</evidence>
<dbReference type="InterPro" id="IPR050922">
    <property type="entry name" value="LytR/CpsA/Psr_CW_biosynth"/>
</dbReference>
<dbReference type="STRING" id="1802165.A3F94_02045"/>
<reference evidence="4 5" key="1">
    <citation type="journal article" date="2016" name="Nat. Commun.">
        <title>Thousands of microbial genomes shed light on interconnected biogeochemical processes in an aquifer system.</title>
        <authorList>
            <person name="Anantharaman K."/>
            <person name="Brown C.T."/>
            <person name="Hug L.A."/>
            <person name="Sharon I."/>
            <person name="Castelle C.J."/>
            <person name="Probst A.J."/>
            <person name="Thomas B.C."/>
            <person name="Singh A."/>
            <person name="Wilkins M.J."/>
            <person name="Karaoz U."/>
            <person name="Brodie E.L."/>
            <person name="Williams K.H."/>
            <person name="Hubbard S.S."/>
            <person name="Banfield J.F."/>
        </authorList>
    </citation>
    <scope>NUCLEOTIDE SEQUENCE [LARGE SCALE GENOMIC DNA]</scope>
</reference>
<feature type="domain" description="Cell envelope-related transcriptional attenuator" evidence="3">
    <location>
        <begin position="83"/>
        <end position="175"/>
    </location>
</feature>
<evidence type="ECO:0000313" key="4">
    <source>
        <dbReference type="EMBL" id="OGZ61724.1"/>
    </source>
</evidence>
<keyword evidence="2" id="KW-0472">Membrane</keyword>
<gene>
    <name evidence="4" type="ORF">A3F94_02045</name>
</gene>
<name>A0A1G2HGU5_9BACT</name>
<feature type="domain" description="Cell envelope-related transcriptional attenuator" evidence="3">
    <location>
        <begin position="180"/>
        <end position="216"/>
    </location>
</feature>
<dbReference type="Pfam" id="PF03816">
    <property type="entry name" value="LytR_cpsA_psr"/>
    <property type="match status" value="2"/>
</dbReference>
<organism evidence="4 5">
    <name type="scientific">Candidatus Spechtbacteria bacterium RIFCSPLOWO2_12_FULL_38_22</name>
    <dbReference type="NCBI Taxonomy" id="1802165"/>
    <lineage>
        <taxon>Bacteria</taxon>
        <taxon>Candidatus Spechtiibacteriota</taxon>
    </lineage>
</organism>
<sequence>MSNQIKIITVTITAVIAMVGIFFGINYISKTYIRVGNQGVTESKDVLFGLNLLKSGLQGDIEGGINVLLLGVSGQNYISGDLTDTIILANVGLTNKKISLISIPRDLWVKTNDGSNKKINELYKLSGGTKKPTVEYIGQIKQKVTEITGQEIQYTAVIDLDGIKNIVDFIGGVKTEEGFKNGEQALFYIRDRSRAGSDFDRMKRQQKLIVAIINKVLEQQDTLLKDQDNALKLFELLETNISTNVSILEIFTLFNALKDTDIAQNINLHTITTNNLLKEEYRNINNQDIYILYPRAGEEDYSEIRDLINEIVN</sequence>
<feature type="transmembrane region" description="Helical" evidence="2">
    <location>
        <begin position="7"/>
        <end position="28"/>
    </location>
</feature>
<proteinExistence type="inferred from homology"/>
<evidence type="ECO:0000256" key="1">
    <source>
        <dbReference type="ARBA" id="ARBA00006068"/>
    </source>
</evidence>
<keyword evidence="2" id="KW-1133">Transmembrane helix</keyword>
<dbReference type="Proteomes" id="UP000176770">
    <property type="component" value="Unassembled WGS sequence"/>
</dbReference>
<dbReference type="InterPro" id="IPR004474">
    <property type="entry name" value="LytR_CpsA_psr"/>
</dbReference>
<evidence type="ECO:0000313" key="5">
    <source>
        <dbReference type="Proteomes" id="UP000176770"/>
    </source>
</evidence>
<comment type="similarity">
    <text evidence="1">Belongs to the LytR/CpsA/Psr (LCP) family.</text>
</comment>
<dbReference type="AlphaFoldDB" id="A0A1G2HGU5"/>